<keyword evidence="3" id="KW-1185">Reference proteome</keyword>
<dbReference type="KEGG" id="scyp:JYB88_05740"/>
<keyword evidence="1" id="KW-0472">Membrane</keyword>
<name>A0A974XMK2_9GAMM</name>
<feature type="transmembrane region" description="Helical" evidence="1">
    <location>
        <begin position="12"/>
        <end position="33"/>
    </location>
</feature>
<reference evidence="2 3" key="1">
    <citation type="submission" date="2021-03" db="EMBL/GenBank/DDBJ databases">
        <title>Novel species identification of genus Shewanella.</title>
        <authorList>
            <person name="Liu G."/>
            <person name="Zhang Q."/>
        </authorList>
    </citation>
    <scope>NUCLEOTIDE SEQUENCE [LARGE SCALE GENOMIC DNA]</scope>
    <source>
        <strain evidence="2 3">FJAT-53726</strain>
    </source>
</reference>
<sequence length="74" mass="8860">MSWLENTIKKIMLWVGYLGVVIIYGGFLFLLLSGRDTRGIPWFFLLSPWICIYFGLSEQEQRSAIRWLLSRFRR</sequence>
<keyword evidence="1" id="KW-1133">Transmembrane helix</keyword>
<accession>A0A974XMK2</accession>
<evidence type="ECO:0000313" key="2">
    <source>
        <dbReference type="EMBL" id="QSX31144.1"/>
    </source>
</evidence>
<gene>
    <name evidence="2" type="ORF">JYB88_05740</name>
</gene>
<keyword evidence="1" id="KW-0812">Transmembrane</keyword>
<feature type="transmembrane region" description="Helical" evidence="1">
    <location>
        <begin position="39"/>
        <end position="56"/>
    </location>
</feature>
<dbReference type="RefSeq" id="WP_207325788.1">
    <property type="nucleotide sequence ID" value="NZ_CP071504.1"/>
</dbReference>
<evidence type="ECO:0000313" key="3">
    <source>
        <dbReference type="Proteomes" id="UP000663281"/>
    </source>
</evidence>
<dbReference type="EMBL" id="CP071504">
    <property type="protein sequence ID" value="QSX31144.1"/>
    <property type="molecule type" value="Genomic_DNA"/>
</dbReference>
<dbReference type="AlphaFoldDB" id="A0A974XMK2"/>
<protein>
    <submittedName>
        <fullName evidence="2">Uncharacterized protein</fullName>
    </submittedName>
</protein>
<dbReference type="Proteomes" id="UP000663281">
    <property type="component" value="Chromosome"/>
</dbReference>
<proteinExistence type="predicted"/>
<evidence type="ECO:0000256" key="1">
    <source>
        <dbReference type="SAM" id="Phobius"/>
    </source>
</evidence>
<organism evidence="2 3">
    <name type="scientific">Shewanella cyperi</name>
    <dbReference type="NCBI Taxonomy" id="2814292"/>
    <lineage>
        <taxon>Bacteria</taxon>
        <taxon>Pseudomonadati</taxon>
        <taxon>Pseudomonadota</taxon>
        <taxon>Gammaproteobacteria</taxon>
        <taxon>Alteromonadales</taxon>
        <taxon>Shewanellaceae</taxon>
        <taxon>Shewanella</taxon>
    </lineage>
</organism>